<dbReference type="InterPro" id="IPR023375">
    <property type="entry name" value="ADC_dom_sf"/>
</dbReference>
<sequence length="246" mass="27431">METTRLLDGYPVDAPRLTGPVLLDQRWEDLAFVHRPVAPAAVARFFPPGTRPDIDADGRTWVGYVPFRMAGAGFGRGRPVPFFGSFLETNVRLYSVDDAGRHGVVFRSLDTERLAVLPFARGVFGTPYLWAAMDLTRSGDVLTYTTRRRFPGPPARSRLVLRVGSVVEPTDLEVWLTARWGLHSRLRGRTWWVPNEHDAWPLHAAEVLALDDDLVAAAGVRPEGAALRALWSPGVRTRFGLPVRVR</sequence>
<name>A0A1I0WV48_9CELL</name>
<dbReference type="InterPro" id="IPR018644">
    <property type="entry name" value="DUF2071"/>
</dbReference>
<reference evidence="1 2" key="1">
    <citation type="submission" date="2016-10" db="EMBL/GenBank/DDBJ databases">
        <authorList>
            <person name="de Groot N.N."/>
        </authorList>
    </citation>
    <scope>NUCLEOTIDE SEQUENCE [LARGE SCALE GENOMIC DNA]</scope>
    <source>
        <strain evidence="1 2">CGMCC 4.6945</strain>
    </source>
</reference>
<dbReference type="EMBL" id="FOKA01000003">
    <property type="protein sequence ID" value="SFA91813.1"/>
    <property type="molecule type" value="Genomic_DNA"/>
</dbReference>
<dbReference type="SUPFAM" id="SSF160104">
    <property type="entry name" value="Acetoacetate decarboxylase-like"/>
    <property type="match status" value="1"/>
</dbReference>
<evidence type="ECO:0000313" key="2">
    <source>
        <dbReference type="Proteomes" id="UP000199012"/>
    </source>
</evidence>
<accession>A0A1I0WV48</accession>
<proteinExistence type="predicted"/>
<dbReference type="RefSeq" id="WP_239079001.1">
    <property type="nucleotide sequence ID" value="NZ_BONM01000031.1"/>
</dbReference>
<dbReference type="PANTHER" id="PTHR39186">
    <property type="entry name" value="DUF2071 FAMILY PROTEIN"/>
    <property type="match status" value="1"/>
</dbReference>
<dbReference type="STRING" id="988821.SAMN05421867_103213"/>
<organism evidence="1 2">
    <name type="scientific">Cellulomonas marina</name>
    <dbReference type="NCBI Taxonomy" id="988821"/>
    <lineage>
        <taxon>Bacteria</taxon>
        <taxon>Bacillati</taxon>
        <taxon>Actinomycetota</taxon>
        <taxon>Actinomycetes</taxon>
        <taxon>Micrococcales</taxon>
        <taxon>Cellulomonadaceae</taxon>
        <taxon>Cellulomonas</taxon>
    </lineage>
</organism>
<dbReference type="Pfam" id="PF09844">
    <property type="entry name" value="DUF2071"/>
    <property type="match status" value="1"/>
</dbReference>
<evidence type="ECO:0000313" key="1">
    <source>
        <dbReference type="EMBL" id="SFA91813.1"/>
    </source>
</evidence>
<dbReference type="AlphaFoldDB" id="A0A1I0WV48"/>
<evidence type="ECO:0008006" key="3">
    <source>
        <dbReference type="Google" id="ProtNLM"/>
    </source>
</evidence>
<protein>
    <recommendedName>
        <fullName evidence="3">DUF2071 domain-containing protein</fullName>
    </recommendedName>
</protein>
<keyword evidence="2" id="KW-1185">Reference proteome</keyword>
<dbReference type="Proteomes" id="UP000199012">
    <property type="component" value="Unassembled WGS sequence"/>
</dbReference>
<gene>
    <name evidence="1" type="ORF">SAMN05421867_103213</name>
</gene>
<dbReference type="PANTHER" id="PTHR39186:SF1">
    <property type="entry name" value="DUF2071 DOMAIN-CONTAINING PROTEIN"/>
    <property type="match status" value="1"/>
</dbReference>